<dbReference type="GO" id="GO:0008236">
    <property type="term" value="F:serine-type peptidase activity"/>
    <property type="evidence" value="ECO:0007669"/>
    <property type="project" value="InterPro"/>
</dbReference>
<feature type="compositionally biased region" description="Gly residues" evidence="1">
    <location>
        <begin position="746"/>
        <end position="756"/>
    </location>
</feature>
<dbReference type="Pfam" id="PF00326">
    <property type="entry name" value="Peptidase_S9"/>
    <property type="match status" value="2"/>
</dbReference>
<evidence type="ECO:0000313" key="5">
    <source>
        <dbReference type="EMBL" id="HCT58212.1"/>
    </source>
</evidence>
<protein>
    <submittedName>
        <fullName evidence="5">Peptidase S9</fullName>
    </submittedName>
</protein>
<sequence>MTFHRRRLDHVAGALALLAGSTGIVHAQAMTQSAPPTARVVAQSDARVNSANWTLANRFGAAALRSITYTQAIQPRFLGQSDTMFYNWRDRNGSRFMLYVPSATGGSKRLLFDPSKMAEQLTLLSRKPYDATNLPFQTIYFLRNHKGFRFTVDTVRYEWTLATETLKSLGRPVRGAPPPADEERETQGGGAGGGGAAATNRDYRNFSPDSSAFVFARDHNLFFVDVAKGDTTKISTDGVEHYTFGFRDTTENRRQLNALSGGQQNQGEDSEEQEEANSRDMRIRPTVVWSPDAKSVAFVRRDQRKVKDLFLVNVLAQPRPALLQYKYTMPGEENVTQTELWVYRRGEAAIKPVNVRKWKDQTLLDVHFPVSGDKVRLVRRDRPQRAIDFIEVDLATGASKMLLSDVIEGAALEPKPIRYLKKGGDFLWWSQKTGWGMFYVYGFDGGEKMPLTTGQWNVDGIAKIDSTTQQVWVTGQGREPGEQLYQTHIYRVNGNGTGLTLLDPGNAHHTSTVSPTKRYIYDTHSRMDVPPVSVVRDGLTGRVITKLEEMDLSKLNELGFKVATPFSVKAADGITELFGNVWKPIDFDSTKRYPVIAYVYPGPQTEAVTTGFSVRQPLLQLAQLGFIVVEVGHRGGSPQRSLAYHRFGYGNMRDYALADKKSAIEQLAARHAYIDLDRVGIFGHSGGGFLTAAAMLLPPYNDFFKVGWSESGNHDNNIYNQNWSEWNHGVRVVSKEDSARAARGGATAGSRGGPAGAGSAAREVAQDSTNYDGVRFDIRIPTNDELAGNLKGNLALITGDLDNNVHPGGTIKLANALMRANKRFDYFVYPGEPHGYRGIYSTYNQRMLMEYFAEHLLGDYYRSNAEIR</sequence>
<comment type="caution">
    <text evidence="5">The sequence shown here is derived from an EMBL/GenBank/DDBJ whole genome shotgun (WGS) entry which is preliminary data.</text>
</comment>
<name>A0A3D4VBU7_9BACT</name>
<dbReference type="InterPro" id="IPR050278">
    <property type="entry name" value="Serine_Prot_S9B/DPPIV"/>
</dbReference>
<dbReference type="OMA" id="TGWGQYY"/>
<feature type="region of interest" description="Disordered" evidence="1">
    <location>
        <begin position="259"/>
        <end position="280"/>
    </location>
</feature>
<dbReference type="Gene3D" id="2.140.10.30">
    <property type="entry name" value="Dipeptidylpeptidase IV, N-terminal domain"/>
    <property type="match status" value="1"/>
</dbReference>
<dbReference type="PANTHER" id="PTHR11731">
    <property type="entry name" value="PROTEASE FAMILY S9B,C DIPEPTIDYL-PEPTIDASE IV-RELATED"/>
    <property type="match status" value="1"/>
</dbReference>
<proteinExistence type="predicted"/>
<dbReference type="InterPro" id="IPR001375">
    <property type="entry name" value="Peptidase_S9_cat"/>
</dbReference>
<gene>
    <name evidence="5" type="ORF">DGD08_13490</name>
</gene>
<evidence type="ECO:0000259" key="3">
    <source>
        <dbReference type="Pfam" id="PF00326"/>
    </source>
</evidence>
<evidence type="ECO:0000256" key="1">
    <source>
        <dbReference type="SAM" id="MobiDB-lite"/>
    </source>
</evidence>
<evidence type="ECO:0000259" key="4">
    <source>
        <dbReference type="Pfam" id="PF00930"/>
    </source>
</evidence>
<feature type="compositionally biased region" description="Gly residues" evidence="1">
    <location>
        <begin position="187"/>
        <end position="196"/>
    </location>
</feature>
<dbReference type="InterPro" id="IPR029058">
    <property type="entry name" value="AB_hydrolase_fold"/>
</dbReference>
<dbReference type="EMBL" id="DPIY01000010">
    <property type="protein sequence ID" value="HCT58212.1"/>
    <property type="molecule type" value="Genomic_DNA"/>
</dbReference>
<feature type="domain" description="Peptidase S9 prolyl oligopeptidase catalytic" evidence="3">
    <location>
        <begin position="620"/>
        <end position="727"/>
    </location>
</feature>
<dbReference type="SUPFAM" id="SSF53474">
    <property type="entry name" value="alpha/beta-Hydrolases"/>
    <property type="match status" value="1"/>
</dbReference>
<feature type="domain" description="Peptidase S9 prolyl oligopeptidase catalytic" evidence="3">
    <location>
        <begin position="790"/>
        <end position="856"/>
    </location>
</feature>
<dbReference type="Gene3D" id="3.40.50.1820">
    <property type="entry name" value="alpha/beta hydrolase"/>
    <property type="match status" value="1"/>
</dbReference>
<dbReference type="InterPro" id="IPR002469">
    <property type="entry name" value="Peptidase_S9B_N"/>
</dbReference>
<organism evidence="5 6">
    <name type="scientific">Gemmatimonas aurantiaca</name>
    <dbReference type="NCBI Taxonomy" id="173480"/>
    <lineage>
        <taxon>Bacteria</taxon>
        <taxon>Pseudomonadati</taxon>
        <taxon>Gemmatimonadota</taxon>
        <taxon>Gemmatimonadia</taxon>
        <taxon>Gemmatimonadales</taxon>
        <taxon>Gemmatimonadaceae</taxon>
        <taxon>Gemmatimonas</taxon>
    </lineage>
</organism>
<evidence type="ECO:0000313" key="6">
    <source>
        <dbReference type="Proteomes" id="UP000264071"/>
    </source>
</evidence>
<dbReference type="Pfam" id="PF00930">
    <property type="entry name" value="DPPIV_N"/>
    <property type="match status" value="1"/>
</dbReference>
<reference evidence="5 6" key="1">
    <citation type="journal article" date="2018" name="Nat. Biotechnol.">
        <title>A standardized bacterial taxonomy based on genome phylogeny substantially revises the tree of life.</title>
        <authorList>
            <person name="Parks D.H."/>
            <person name="Chuvochina M."/>
            <person name="Waite D.W."/>
            <person name="Rinke C."/>
            <person name="Skarshewski A."/>
            <person name="Chaumeil P.A."/>
            <person name="Hugenholtz P."/>
        </authorList>
    </citation>
    <scope>NUCLEOTIDE SEQUENCE [LARGE SCALE GENOMIC DNA]</scope>
    <source>
        <strain evidence="5">UBA8844</strain>
    </source>
</reference>
<feature type="chain" id="PRO_5017732716" evidence="2">
    <location>
        <begin position="28"/>
        <end position="868"/>
    </location>
</feature>
<feature type="region of interest" description="Disordered" evidence="1">
    <location>
        <begin position="737"/>
        <end position="766"/>
    </location>
</feature>
<evidence type="ECO:0000256" key="2">
    <source>
        <dbReference type="SAM" id="SignalP"/>
    </source>
</evidence>
<dbReference type="GO" id="GO:0006508">
    <property type="term" value="P:proteolysis"/>
    <property type="evidence" value="ECO:0007669"/>
    <property type="project" value="InterPro"/>
</dbReference>
<feature type="signal peptide" evidence="2">
    <location>
        <begin position="1"/>
        <end position="27"/>
    </location>
</feature>
<feature type="region of interest" description="Disordered" evidence="1">
    <location>
        <begin position="169"/>
        <end position="202"/>
    </location>
</feature>
<dbReference type="Proteomes" id="UP000264071">
    <property type="component" value="Unassembled WGS sequence"/>
</dbReference>
<dbReference type="AlphaFoldDB" id="A0A3D4VBU7"/>
<keyword evidence="2" id="KW-0732">Signal</keyword>
<accession>A0A3D4VBU7</accession>
<feature type="domain" description="Dipeptidylpeptidase IV N-terminal" evidence="4">
    <location>
        <begin position="283"/>
        <end position="531"/>
    </location>
</feature>
<dbReference type="SUPFAM" id="SSF82171">
    <property type="entry name" value="DPP6 N-terminal domain-like"/>
    <property type="match status" value="1"/>
</dbReference>